<evidence type="ECO:0000313" key="1">
    <source>
        <dbReference type="EMBL" id="RBA33949.1"/>
    </source>
</evidence>
<gene>
    <name evidence="1" type="ORF">DQ226_11150</name>
</gene>
<dbReference type="EMBL" id="QNTT01000028">
    <property type="protein sequence ID" value="RBA33949.1"/>
    <property type="molecule type" value="Genomic_DNA"/>
</dbReference>
<proteinExistence type="predicted"/>
<accession>A0A365P970</accession>
<name>A0A365P970_9ACTN</name>
<dbReference type="AlphaFoldDB" id="A0A365P970"/>
<reference evidence="1 2" key="1">
    <citation type="submission" date="2018-06" db="EMBL/GenBank/DDBJ databases">
        <title>Whole genome sequencing of four bacterial strains from South Shetland trench revealing bio-synthetic gene clusters.</title>
        <authorList>
            <person name="Abdel-Mageed W.M."/>
            <person name="Lehri B."/>
            <person name="Jarmusch S.A."/>
            <person name="Miranda K."/>
            <person name="Goodfellow M."/>
            <person name="Jaspars M."/>
            <person name="Karlyshev A.V."/>
        </authorList>
    </citation>
    <scope>NUCLEOTIDE SEQUENCE [LARGE SCALE GENOMIC DNA]</scope>
    <source>
        <strain evidence="1 2">SST1</strain>
    </source>
</reference>
<dbReference type="Proteomes" id="UP000252187">
    <property type="component" value="Unassembled WGS sequence"/>
</dbReference>
<protein>
    <submittedName>
        <fullName evidence="1">Uncharacterized protein</fullName>
    </submittedName>
</protein>
<evidence type="ECO:0000313" key="2">
    <source>
        <dbReference type="Proteomes" id="UP000252187"/>
    </source>
</evidence>
<sequence length="87" mass="9973">MSQSLVHFLLVYSFDEQRLIHQDEFTDTELAVAAYEDTEAQYRNSADVDRFEVVLVGADSIQTVMRTHGHYFKDADEAMFADLLASH</sequence>
<comment type="caution">
    <text evidence="1">The sequence shown here is derived from an EMBL/GenBank/DDBJ whole genome shotgun (WGS) entry which is preliminary data.</text>
</comment>
<organism evidence="1 2">
    <name type="scientific">Dietzia maris</name>
    <dbReference type="NCBI Taxonomy" id="37915"/>
    <lineage>
        <taxon>Bacteria</taxon>
        <taxon>Bacillati</taxon>
        <taxon>Actinomycetota</taxon>
        <taxon>Actinomycetes</taxon>
        <taxon>Mycobacteriales</taxon>
        <taxon>Dietziaceae</taxon>
        <taxon>Dietzia</taxon>
    </lineage>
</organism>